<proteinExistence type="predicted"/>
<accession>A0A940Y339</accession>
<gene>
    <name evidence="3" type="ORF">KAK03_03005</name>
</gene>
<dbReference type="RefSeq" id="WP_210851681.1">
    <property type="nucleotide sequence ID" value="NZ_JAGQDD010000001.1"/>
</dbReference>
<evidence type="ECO:0000256" key="1">
    <source>
        <dbReference type="SAM" id="MobiDB-lite"/>
    </source>
</evidence>
<evidence type="ECO:0000313" key="3">
    <source>
        <dbReference type="EMBL" id="MBQ0929439.1"/>
    </source>
</evidence>
<keyword evidence="4" id="KW-1185">Reference proteome</keyword>
<reference evidence="3 4" key="1">
    <citation type="submission" date="2021-04" db="EMBL/GenBank/DDBJ databases">
        <title>The genome sequence of Ideonella sp. 3Y2.</title>
        <authorList>
            <person name="Liu Y."/>
        </authorList>
    </citation>
    <scope>NUCLEOTIDE SEQUENCE [LARGE SCALE GENOMIC DNA]</scope>
    <source>
        <strain evidence="3 4">3Y2</strain>
    </source>
</reference>
<feature type="chain" id="PRO_5036860609" evidence="2">
    <location>
        <begin position="32"/>
        <end position="599"/>
    </location>
</feature>
<dbReference type="EMBL" id="JAGQDD010000001">
    <property type="protein sequence ID" value="MBQ0929439.1"/>
    <property type="molecule type" value="Genomic_DNA"/>
</dbReference>
<protein>
    <submittedName>
        <fullName evidence="3">DUF1302 domain-containing protein</fullName>
    </submittedName>
</protein>
<keyword evidence="2" id="KW-0732">Signal</keyword>
<sequence length="599" mass="64510">MRPTPRHAARRQTALAAAAAAALLSAAPAHAWRTTTDGGTEIDFNTTLSFGLQWRLQKPDPLAIGNDNGGKVPTGAPLGSQLNGAGNDGAANPDFNVLNGDDGNLNYKRGQLVSSAVKGTHEFGLKTTDGWRALARGTWVYDPAADNTKRTDLSSAARNIAVHNATLLDAWVSKDFKWLDDRTATVRLGNQVLSWGEDIFVIGGINSINAFDLRKLHTPGTQVKEILRPAPMISLNTGLSSSVSAEAYYQIAWNAFRFDPVGTFFSAADVAGAGQRPAYIPSSSLSAFGLCTAPTPCGDIGTGIQPGINVVPFERDKRPPTGGQYGLAMRFKPASLETEFALYYERYHDKLPFTTLFTDPAYAAHNVASIGYYNEFGRDKDLFGASFNTKAGPVAVGGEISYRPRDSVAIDGSVPFAGKYSIFDPANADANGRITVRGYTEEKKIQAHLTGLYFTEVNSPMGALVKALGAAEGTVLAEVALTHYPSLKIGQVPYLIFPSYKNPTKSSFGYAIEFDLSYPRVWGSDWNLTQSTVFTHDVKGISPNTLPFVEGRKSLFVGALFDNSAVWRVQLGYTAFFGGGLGNMLRDRDNVSASVSYNF</sequence>
<organism evidence="3 4">
    <name type="scientific">Ideonella alba</name>
    <dbReference type="NCBI Taxonomy" id="2824118"/>
    <lineage>
        <taxon>Bacteria</taxon>
        <taxon>Pseudomonadati</taxon>
        <taxon>Pseudomonadota</taxon>
        <taxon>Betaproteobacteria</taxon>
        <taxon>Burkholderiales</taxon>
        <taxon>Sphaerotilaceae</taxon>
        <taxon>Ideonella</taxon>
    </lineage>
</organism>
<name>A0A940Y339_9BURK</name>
<evidence type="ECO:0000256" key="2">
    <source>
        <dbReference type="SAM" id="SignalP"/>
    </source>
</evidence>
<dbReference type="Proteomes" id="UP000676246">
    <property type="component" value="Unassembled WGS sequence"/>
</dbReference>
<comment type="caution">
    <text evidence="3">The sequence shown here is derived from an EMBL/GenBank/DDBJ whole genome shotgun (WGS) entry which is preliminary data.</text>
</comment>
<feature type="signal peptide" evidence="2">
    <location>
        <begin position="1"/>
        <end position="31"/>
    </location>
</feature>
<dbReference type="InterPro" id="IPR010727">
    <property type="entry name" value="DUF1302"/>
</dbReference>
<evidence type="ECO:0000313" key="4">
    <source>
        <dbReference type="Proteomes" id="UP000676246"/>
    </source>
</evidence>
<dbReference type="AlphaFoldDB" id="A0A940Y339"/>
<dbReference type="Pfam" id="PF06980">
    <property type="entry name" value="DUF1302"/>
    <property type="match status" value="1"/>
</dbReference>
<feature type="region of interest" description="Disordered" evidence="1">
    <location>
        <begin position="61"/>
        <end position="90"/>
    </location>
</feature>